<evidence type="ECO:0000256" key="3">
    <source>
        <dbReference type="ARBA" id="ARBA00022722"/>
    </source>
</evidence>
<feature type="region of interest" description="Disordered" evidence="11">
    <location>
        <begin position="159"/>
        <end position="211"/>
    </location>
</feature>
<dbReference type="InterPro" id="IPR001969">
    <property type="entry name" value="Aspartic_peptidase_AS"/>
</dbReference>
<dbReference type="InterPro" id="IPR005162">
    <property type="entry name" value="Retrotrans_gag_dom"/>
</dbReference>
<keyword evidence="2" id="KW-0548">Nucleotidyltransferase</keyword>
<evidence type="ECO:0000256" key="6">
    <source>
        <dbReference type="ARBA" id="ARBA00022842"/>
    </source>
</evidence>
<keyword evidence="8" id="KW-0229">DNA integration</keyword>
<dbReference type="Gene3D" id="3.10.10.10">
    <property type="entry name" value="HIV Type 1 Reverse Transcriptase, subunit A, domain 1"/>
    <property type="match status" value="1"/>
</dbReference>
<dbReference type="PROSITE" id="PS50879">
    <property type="entry name" value="RNASE_H_1"/>
    <property type="match status" value="1"/>
</dbReference>
<keyword evidence="9" id="KW-0695">RNA-directed DNA polymerase</keyword>
<keyword evidence="7" id="KW-0694">RNA-binding</keyword>
<dbReference type="Pfam" id="PF03732">
    <property type="entry name" value="Retrotrans_gag"/>
    <property type="match status" value="1"/>
</dbReference>
<dbReference type="CDD" id="cd00303">
    <property type="entry name" value="retropepsin_like"/>
    <property type="match status" value="1"/>
</dbReference>
<dbReference type="Pfam" id="PF13456">
    <property type="entry name" value="RVT_3"/>
    <property type="match status" value="1"/>
</dbReference>
<dbReference type="Pfam" id="PF17919">
    <property type="entry name" value="RT_RNaseH_2"/>
    <property type="match status" value="1"/>
</dbReference>
<dbReference type="InterPro" id="IPR002156">
    <property type="entry name" value="RNaseH_domain"/>
</dbReference>
<keyword evidence="5" id="KW-0378">Hydrolase</keyword>
<evidence type="ECO:0000313" key="16">
    <source>
        <dbReference type="Proteomes" id="UP000242715"/>
    </source>
</evidence>
<dbReference type="PROSITE" id="PS50994">
    <property type="entry name" value="INTEGRASE"/>
    <property type="match status" value="1"/>
</dbReference>
<dbReference type="GO" id="GO:0006310">
    <property type="term" value="P:DNA recombination"/>
    <property type="evidence" value="ECO:0007669"/>
    <property type="project" value="UniProtKB-KW"/>
</dbReference>
<feature type="region of interest" description="Disordered" evidence="11">
    <location>
        <begin position="402"/>
        <end position="423"/>
    </location>
</feature>
<dbReference type="Proteomes" id="UP000242715">
    <property type="component" value="Unassembled WGS sequence"/>
</dbReference>
<evidence type="ECO:0000256" key="5">
    <source>
        <dbReference type="ARBA" id="ARBA00022801"/>
    </source>
</evidence>
<keyword evidence="10" id="KW-0233">DNA recombination</keyword>
<evidence type="ECO:0000256" key="9">
    <source>
        <dbReference type="ARBA" id="ARBA00022918"/>
    </source>
</evidence>
<evidence type="ECO:0000256" key="10">
    <source>
        <dbReference type="ARBA" id="ARBA00023172"/>
    </source>
</evidence>
<dbReference type="Gene3D" id="3.30.420.10">
    <property type="entry name" value="Ribonuclease H-like superfamily/Ribonuclease H"/>
    <property type="match status" value="2"/>
</dbReference>
<dbReference type="FunFam" id="3.30.70.270:FF:000020">
    <property type="entry name" value="Transposon Tf2-6 polyprotein-like Protein"/>
    <property type="match status" value="1"/>
</dbReference>
<sequence>MGLDGGKIQTFNDLGEAFVRQYKYNLDMASDRDQLRGMSQKDKESFKEYAQRWREIAAQICPPLEEKEMTKIFLNTLDSFYYERMIASAPSDFTNMVNMGMRLEEGVRQGRLVRENVPVNSTKRFGSNFARRKESEVSMVAHGQHQRPYMGYQHVAAISPVPQNPPYQPQTTQRPPPQYPHPYQQPYPQQPQIRPQTPQQPYNYPNRTQRNPPFDPIPMKYADLLPALLAKNFVQTRPPSPAPAVLPTWYRSDLTCVFHQGAPGHDVERCYAFKKAVQELIRNKVLSFKDENPNVRNNPLPNHRSSVHFIQSCQEPNTILSVKDIKTPLVPIHSKMCEAKLFSHDHATCEECLKNPQGCSRVQEDIQRMGVETPIPPLISVDNVVDNSKILRSGRILPGVVQGKTGSPVEKTQIPDSSGTGERVYEDSDEVLKMIKRSEDALMKVLDQAYVDHDVTLSQFGSIVGNVTACNNLSFSDEELPERGRDHNLTLYISVSCKFDSLSNVLVDTGSSLNVMSKITFDKLAYRGAPLRPSALIVKAFDGSRKSVIGEIDLPILVSPYEFQITFQVMDIRASYSCLLGRPWIHEAGAVTSTLHQKLKFVREGKLVVVNREEALLVSHLSAFSYIGADVEDGTAFQGLSIEERSSEKAKAPMKSVKDAQKVMQGDEASHWGRLLQLVEGQKKEGLGCTPSTKMNKPDMVQKSIADIFRGAGFINAPPETNAIIEDKVEEEQPSFVIPGGIFRNWVVVDVPSVTPLSKLSINEPVEHNVPRPSPNFGFPVYEAEEEEDEGIPDEIKRLLDQEKKVIQPHEEDVELIDLGFGEGKKEIKIGASLEASVKERVIVLLREYVDIFAWSYQDMPGLDPEIVEHHLPLKPECPPVKQKLRRTHPDMALKIKEEVQKQIDDGFLITSEYPQWLANIVPVPKKDGKVRMCVDYRDLNKASPKDNLPLPHIDVLVDNTAKSKVFSFMDGFSGYNQIKMAVEDREKTAFITPWGTFCYKVMPFGLTNAGATYQRGMTTLFHDMMHKEIEVYVDDMIVKSGTEEEHVEYLSKMFQRLRKYRLRLNPNKCTFGVRSGKLMGFIVSQKGIEVDPDKVRAIREMSAPQTEKQVRGFLGRLNYISRFISHMTATCGPIFKWLRKNQGIVWTEDCQKAFDSIKEYLMEPPILIPPVEGRPLIMYLTVLEESMGCVLGQKDETGRKEHAIYYLSKKFTDCESRYFMLGKTCCALAWAAKLEDYQPIKFDFPDEEIMYLKMKDCDDPVFGEGPDPESQWGLIFDGAVNLYGSGIGAIIVTPKGAHIPFTARFQFECTNNIAEYEACIMGIEEAIDLRIKNIDIYGDSALVINQIKGEWETRHAGLIPYRDYARRLLTFFNKVELHHIPRDENQMADALATLSLMYRVNRRNEIPTISIRCLERPANVFATEEVVDDKPWFHDIKMFLQKQEYPPGASSKDKKTLRRLSSSFFLNDEVLYKRNFDMVLLRKCHKCQIYADKIHLPPTSLNVLSSPWPFSMWGIDMIGRIEPKASNGHRFILVAIDYFIKWVEAASYANVTKQVVVRFIKNHIICRYGVPNKIITDNGTNLNNKMMKDLCDEFKIEHHNSSPYRPQMNGAVEAANKNIKKIVQKMVVTYKDWHEMLPFALHGYRTSVRTSTGATPFSLVYGMEAVLPVEVEIPSMRVLMETELAEAEWCQNRYDQLNLIEEKRMAALCHGQLYQRRMKQAFDRKVRPREFREGDLVLKKILSFQPDSRGKWTPNYEGPYVVK</sequence>
<dbReference type="GO" id="GO:0004523">
    <property type="term" value="F:RNA-DNA hybrid ribonuclease activity"/>
    <property type="evidence" value="ECO:0007669"/>
    <property type="project" value="InterPro"/>
</dbReference>
<evidence type="ECO:0000256" key="4">
    <source>
        <dbReference type="ARBA" id="ARBA00022759"/>
    </source>
</evidence>
<proteinExistence type="predicted"/>
<keyword evidence="16" id="KW-1185">Reference proteome</keyword>
<dbReference type="Pfam" id="PF00078">
    <property type="entry name" value="RVT_1"/>
    <property type="match status" value="1"/>
</dbReference>
<dbReference type="InterPro" id="IPR041577">
    <property type="entry name" value="RT_RNaseH_2"/>
</dbReference>
<dbReference type="InterPro" id="IPR036397">
    <property type="entry name" value="RNaseH_sf"/>
</dbReference>
<dbReference type="SUPFAM" id="SSF50630">
    <property type="entry name" value="Acid proteases"/>
    <property type="match status" value="1"/>
</dbReference>
<keyword evidence="1" id="KW-0808">Transferase</keyword>
<feature type="domain" description="Reverse transcriptase" evidence="12">
    <location>
        <begin position="905"/>
        <end position="1084"/>
    </location>
</feature>
<dbReference type="InterPro" id="IPR043128">
    <property type="entry name" value="Rev_trsase/Diguanyl_cyclase"/>
</dbReference>
<dbReference type="InterPro" id="IPR001584">
    <property type="entry name" value="Integrase_cat-core"/>
</dbReference>
<feature type="compositionally biased region" description="Pro residues" evidence="11">
    <location>
        <begin position="162"/>
        <end position="189"/>
    </location>
</feature>
<evidence type="ECO:0000259" key="14">
    <source>
        <dbReference type="PROSITE" id="PS50994"/>
    </source>
</evidence>
<evidence type="ECO:0000256" key="8">
    <source>
        <dbReference type="ARBA" id="ARBA00022908"/>
    </source>
</evidence>
<dbReference type="GO" id="GO:0015074">
    <property type="term" value="P:DNA integration"/>
    <property type="evidence" value="ECO:0007669"/>
    <property type="project" value="UniProtKB-KW"/>
</dbReference>
<dbReference type="Gene3D" id="2.40.70.10">
    <property type="entry name" value="Acid Proteases"/>
    <property type="match status" value="1"/>
</dbReference>
<dbReference type="SUPFAM" id="SSF56672">
    <property type="entry name" value="DNA/RNA polymerases"/>
    <property type="match status" value="1"/>
</dbReference>
<dbReference type="PROSITE" id="PS50878">
    <property type="entry name" value="RT_POL"/>
    <property type="match status" value="1"/>
</dbReference>
<protein>
    <submittedName>
        <fullName evidence="15">Uncharacterized protein</fullName>
    </submittedName>
</protein>
<dbReference type="OrthoDB" id="415724at2759"/>
<name>A0A2Z6P9D6_TRISU</name>
<dbReference type="InterPro" id="IPR012337">
    <property type="entry name" value="RNaseH-like_sf"/>
</dbReference>
<dbReference type="PROSITE" id="PS00141">
    <property type="entry name" value="ASP_PROTEASE"/>
    <property type="match status" value="1"/>
</dbReference>
<keyword evidence="6" id="KW-0460">Magnesium</keyword>
<dbReference type="GO" id="GO:0003964">
    <property type="term" value="F:RNA-directed DNA polymerase activity"/>
    <property type="evidence" value="ECO:0007669"/>
    <property type="project" value="UniProtKB-KW"/>
</dbReference>
<organism evidence="15 16">
    <name type="scientific">Trifolium subterraneum</name>
    <name type="common">Subterranean clover</name>
    <dbReference type="NCBI Taxonomy" id="3900"/>
    <lineage>
        <taxon>Eukaryota</taxon>
        <taxon>Viridiplantae</taxon>
        <taxon>Streptophyta</taxon>
        <taxon>Embryophyta</taxon>
        <taxon>Tracheophyta</taxon>
        <taxon>Spermatophyta</taxon>
        <taxon>Magnoliopsida</taxon>
        <taxon>eudicotyledons</taxon>
        <taxon>Gunneridae</taxon>
        <taxon>Pentapetalae</taxon>
        <taxon>rosids</taxon>
        <taxon>fabids</taxon>
        <taxon>Fabales</taxon>
        <taxon>Fabaceae</taxon>
        <taxon>Papilionoideae</taxon>
        <taxon>50 kb inversion clade</taxon>
        <taxon>NPAAA clade</taxon>
        <taxon>Hologalegina</taxon>
        <taxon>IRL clade</taxon>
        <taxon>Trifolieae</taxon>
        <taxon>Trifolium</taxon>
    </lineage>
</organism>
<dbReference type="PANTHER" id="PTHR48475:SF1">
    <property type="entry name" value="RNASE H TYPE-1 DOMAIN-CONTAINING PROTEIN"/>
    <property type="match status" value="1"/>
</dbReference>
<dbReference type="InterPro" id="IPR000477">
    <property type="entry name" value="RT_dom"/>
</dbReference>
<evidence type="ECO:0000256" key="7">
    <source>
        <dbReference type="ARBA" id="ARBA00022884"/>
    </source>
</evidence>
<dbReference type="Pfam" id="PF00665">
    <property type="entry name" value="rve"/>
    <property type="match status" value="1"/>
</dbReference>
<evidence type="ECO:0000256" key="1">
    <source>
        <dbReference type="ARBA" id="ARBA00022679"/>
    </source>
</evidence>
<dbReference type="InterPro" id="IPR021109">
    <property type="entry name" value="Peptidase_aspartic_dom_sf"/>
</dbReference>
<dbReference type="CDD" id="cd09279">
    <property type="entry name" value="RNase_HI_like"/>
    <property type="match status" value="1"/>
</dbReference>
<keyword evidence="4" id="KW-0255">Endonuclease</keyword>
<dbReference type="SUPFAM" id="SSF53098">
    <property type="entry name" value="Ribonuclease H-like"/>
    <property type="match status" value="2"/>
</dbReference>
<dbReference type="EMBL" id="DF973756">
    <property type="protein sequence ID" value="GAU39327.1"/>
    <property type="molecule type" value="Genomic_DNA"/>
</dbReference>
<dbReference type="GO" id="GO:0003723">
    <property type="term" value="F:RNA binding"/>
    <property type="evidence" value="ECO:0007669"/>
    <property type="project" value="UniProtKB-KW"/>
</dbReference>
<dbReference type="PANTHER" id="PTHR48475">
    <property type="entry name" value="RIBONUCLEASE H"/>
    <property type="match status" value="1"/>
</dbReference>
<gene>
    <name evidence="15" type="ORF">TSUD_60780</name>
</gene>
<dbReference type="Gene3D" id="3.30.70.270">
    <property type="match status" value="2"/>
</dbReference>
<evidence type="ECO:0000259" key="13">
    <source>
        <dbReference type="PROSITE" id="PS50879"/>
    </source>
</evidence>
<dbReference type="GO" id="GO:0006508">
    <property type="term" value="P:proteolysis"/>
    <property type="evidence" value="ECO:0007669"/>
    <property type="project" value="InterPro"/>
</dbReference>
<feature type="domain" description="RNase H type-1" evidence="13">
    <location>
        <begin position="1269"/>
        <end position="1398"/>
    </location>
</feature>
<keyword evidence="3" id="KW-0540">Nuclease</keyword>
<evidence type="ECO:0000259" key="12">
    <source>
        <dbReference type="PROSITE" id="PS50878"/>
    </source>
</evidence>
<evidence type="ECO:0000313" key="15">
    <source>
        <dbReference type="EMBL" id="GAU39327.1"/>
    </source>
</evidence>
<evidence type="ECO:0000256" key="11">
    <source>
        <dbReference type="SAM" id="MobiDB-lite"/>
    </source>
</evidence>
<feature type="domain" description="Integrase catalytic" evidence="14">
    <location>
        <begin position="1504"/>
        <end position="1665"/>
    </location>
</feature>
<evidence type="ECO:0000256" key="2">
    <source>
        <dbReference type="ARBA" id="ARBA00022695"/>
    </source>
</evidence>
<dbReference type="InterPro" id="IPR043502">
    <property type="entry name" value="DNA/RNA_pol_sf"/>
</dbReference>
<accession>A0A2Z6P9D6</accession>
<dbReference type="CDD" id="cd01647">
    <property type="entry name" value="RT_LTR"/>
    <property type="match status" value="1"/>
</dbReference>
<feature type="compositionally biased region" description="Low complexity" evidence="11">
    <location>
        <begin position="190"/>
        <end position="206"/>
    </location>
</feature>
<reference evidence="16" key="1">
    <citation type="journal article" date="2017" name="Front. Plant Sci.">
        <title>Climate Clever Clovers: New Paradigm to Reduce the Environmental Footprint of Ruminants by Breeding Low Methanogenic Forages Utilizing Haplotype Variation.</title>
        <authorList>
            <person name="Kaur P."/>
            <person name="Appels R."/>
            <person name="Bayer P.E."/>
            <person name="Keeble-Gagnere G."/>
            <person name="Wang J."/>
            <person name="Hirakawa H."/>
            <person name="Shirasawa K."/>
            <person name="Vercoe P."/>
            <person name="Stefanova K."/>
            <person name="Durmic Z."/>
            <person name="Nichols P."/>
            <person name="Revell C."/>
            <person name="Isobe S.N."/>
            <person name="Edwards D."/>
            <person name="Erskine W."/>
        </authorList>
    </citation>
    <scope>NUCLEOTIDE SEQUENCE [LARGE SCALE GENOMIC DNA]</scope>
    <source>
        <strain evidence="16">cv. Daliak</strain>
    </source>
</reference>
<dbReference type="GO" id="GO:0004190">
    <property type="term" value="F:aspartic-type endopeptidase activity"/>
    <property type="evidence" value="ECO:0007669"/>
    <property type="project" value="InterPro"/>
</dbReference>